<dbReference type="PANTHER" id="PTHR43633">
    <property type="entry name" value="ALCOHOL DEHYDROGENASE YQHD"/>
    <property type="match status" value="1"/>
</dbReference>
<dbReference type="Gene3D" id="1.20.1090.10">
    <property type="entry name" value="Dehydroquinate synthase-like - alpha domain"/>
    <property type="match status" value="1"/>
</dbReference>
<feature type="domain" description="Fe-containing alcohol dehydrogenase-like C-terminal" evidence="5">
    <location>
        <begin position="185"/>
        <end position="381"/>
    </location>
</feature>
<evidence type="ECO:0000313" key="6">
    <source>
        <dbReference type="EMBL" id="EIJ67821.1"/>
    </source>
</evidence>
<dbReference type="InterPro" id="IPR018211">
    <property type="entry name" value="ADH_Fe_CS"/>
</dbReference>
<evidence type="ECO:0000259" key="5">
    <source>
        <dbReference type="Pfam" id="PF25137"/>
    </source>
</evidence>
<dbReference type="EC" id="1.1.1.1" evidence="6"/>
<gene>
    <name evidence="6" type="ORF">HMPREF1052_0529</name>
</gene>
<name>I3D7X8_9PAST</name>
<dbReference type="GO" id="GO:0046872">
    <property type="term" value="F:metal ion binding"/>
    <property type="evidence" value="ECO:0007669"/>
    <property type="project" value="InterPro"/>
</dbReference>
<dbReference type="InterPro" id="IPR044731">
    <property type="entry name" value="BDH-like"/>
</dbReference>
<dbReference type="GO" id="GO:1990002">
    <property type="term" value="F:methylglyoxal reductase (NADPH) (acetol producing) activity"/>
    <property type="evidence" value="ECO:0007669"/>
    <property type="project" value="TreeGrafter"/>
</dbReference>
<dbReference type="GO" id="GO:0005829">
    <property type="term" value="C:cytosol"/>
    <property type="evidence" value="ECO:0007669"/>
    <property type="project" value="TreeGrafter"/>
</dbReference>
<reference evidence="6 7" key="1">
    <citation type="submission" date="2012-03" db="EMBL/GenBank/DDBJ databases">
        <authorList>
            <person name="Harkins D.M."/>
            <person name="Madupu R."/>
            <person name="Durkin A.S."/>
            <person name="Torralba M."/>
            <person name="Methe B."/>
            <person name="Sutton G.G."/>
            <person name="Nelson K.E."/>
        </authorList>
    </citation>
    <scope>NUCLEOTIDE SEQUENCE [LARGE SCALE GENOMIC DNA]</scope>
    <source>
        <strain evidence="6 7">CCUG 2042</strain>
    </source>
</reference>
<dbReference type="CDD" id="cd08187">
    <property type="entry name" value="BDH"/>
    <property type="match status" value="1"/>
</dbReference>
<dbReference type="GO" id="GO:0008106">
    <property type="term" value="F:alcohol dehydrogenase (NADP+) activity"/>
    <property type="evidence" value="ECO:0007669"/>
    <property type="project" value="TreeGrafter"/>
</dbReference>
<comment type="cofactor">
    <cofactor evidence="1">
        <name>Fe cation</name>
        <dbReference type="ChEBI" id="CHEBI:24875"/>
    </cofactor>
</comment>
<keyword evidence="3 6" id="KW-0560">Oxidoreductase</keyword>
<dbReference type="PATRIC" id="fig|1095749.3.peg.1829"/>
<dbReference type="PROSITE" id="PS00913">
    <property type="entry name" value="ADH_IRON_1"/>
    <property type="match status" value="1"/>
</dbReference>
<sequence>MFNFTFHIPTAVEFGKGQIQAIPKYLSKQNRILLVYGSGSIKKNGVYDQVIHALQDYFYIEFAGIEPNPEFETLNRAVQVVKRENIDFILAVGGGSVLDGCKFIASAATYSGDALDILYKKQEIIRALPIGTVMTIPATGSEMNGNFVVSRRETKDKLSLYSDLVKPKFAILDPSVTYSLPQKQTANGVVDAFVHTFEQYMTYPVDAKIPDRFAEGVFCTLMEDGPKLLDEPENYDARANIMWAATMALNKILSTGVPQDWTSHAIGHELTALYGLDHGQTLAIIVPAIMHHQKQAKREKLIQFAQRVLDYRGNDVNIAAELTIQKICAFFELMGVKTRFSDYGIDDSLFPEVIRKLSEHRQPLLGEHESIDHQAVMEILYLAL</sequence>
<evidence type="ECO:0000313" key="7">
    <source>
        <dbReference type="Proteomes" id="UP000006457"/>
    </source>
</evidence>
<organism evidence="6 7">
    <name type="scientific">Pasteurella bettyae CCUG 2042</name>
    <dbReference type="NCBI Taxonomy" id="1095749"/>
    <lineage>
        <taxon>Bacteria</taxon>
        <taxon>Pseudomonadati</taxon>
        <taxon>Pseudomonadota</taxon>
        <taxon>Gammaproteobacteria</taxon>
        <taxon>Pasteurellales</taxon>
        <taxon>Pasteurellaceae</taxon>
        <taxon>Pasteurella</taxon>
    </lineage>
</organism>
<comment type="similarity">
    <text evidence="2">Belongs to the iron-containing alcohol dehydrogenase family.</text>
</comment>
<dbReference type="GO" id="GO:1990362">
    <property type="term" value="F:butanol dehydrogenase (NAD+) activity"/>
    <property type="evidence" value="ECO:0007669"/>
    <property type="project" value="InterPro"/>
</dbReference>
<dbReference type="InterPro" id="IPR001670">
    <property type="entry name" value="ADH_Fe/GldA"/>
</dbReference>
<dbReference type="Proteomes" id="UP000006457">
    <property type="component" value="Unassembled WGS sequence"/>
</dbReference>
<dbReference type="FunFam" id="3.40.50.1970:FF:000003">
    <property type="entry name" value="Alcohol dehydrogenase, iron-containing"/>
    <property type="match status" value="1"/>
</dbReference>
<dbReference type="PANTHER" id="PTHR43633:SF1">
    <property type="entry name" value="ALCOHOL DEHYDROGENASE YQHD"/>
    <property type="match status" value="1"/>
</dbReference>
<dbReference type="Pfam" id="PF25137">
    <property type="entry name" value="ADH_Fe_C"/>
    <property type="match status" value="1"/>
</dbReference>
<proteinExistence type="inferred from homology"/>
<comment type="caution">
    <text evidence="6">The sequence shown here is derived from an EMBL/GenBank/DDBJ whole genome shotgun (WGS) entry which is preliminary data.</text>
</comment>
<dbReference type="eggNOG" id="COG1979">
    <property type="taxonomic scope" value="Bacteria"/>
</dbReference>
<dbReference type="Gene3D" id="3.40.50.1970">
    <property type="match status" value="1"/>
</dbReference>
<dbReference type="SUPFAM" id="SSF56796">
    <property type="entry name" value="Dehydroquinate synthase-like"/>
    <property type="match status" value="1"/>
</dbReference>
<dbReference type="PROSITE" id="PS00060">
    <property type="entry name" value="ADH_IRON_2"/>
    <property type="match status" value="1"/>
</dbReference>
<protein>
    <submittedName>
        <fullName evidence="6">Alcohol dehydrogenase, iron-dependent</fullName>
        <ecNumber evidence="6">1.1.1.1</ecNumber>
    </submittedName>
</protein>
<dbReference type="EMBL" id="AJSX01000041">
    <property type="protein sequence ID" value="EIJ67821.1"/>
    <property type="molecule type" value="Genomic_DNA"/>
</dbReference>
<dbReference type="RefSeq" id="WP_005761576.1">
    <property type="nucleotide sequence ID" value="NZ_AJSX01000041.1"/>
</dbReference>
<evidence type="ECO:0000256" key="2">
    <source>
        <dbReference type="ARBA" id="ARBA00007358"/>
    </source>
</evidence>
<feature type="domain" description="Alcohol dehydrogenase iron-type/glycerol dehydrogenase GldA" evidence="4">
    <location>
        <begin position="9"/>
        <end position="174"/>
    </location>
</feature>
<dbReference type="AlphaFoldDB" id="I3D7X8"/>
<keyword evidence="7" id="KW-1185">Reference proteome</keyword>
<evidence type="ECO:0000256" key="3">
    <source>
        <dbReference type="ARBA" id="ARBA00023002"/>
    </source>
</evidence>
<dbReference type="InterPro" id="IPR056798">
    <property type="entry name" value="ADH_Fe_C"/>
</dbReference>
<evidence type="ECO:0000259" key="4">
    <source>
        <dbReference type="Pfam" id="PF00465"/>
    </source>
</evidence>
<evidence type="ECO:0000256" key="1">
    <source>
        <dbReference type="ARBA" id="ARBA00001962"/>
    </source>
</evidence>
<dbReference type="OrthoDB" id="9815791at2"/>
<accession>I3D7X8</accession>
<dbReference type="Pfam" id="PF00465">
    <property type="entry name" value="Fe-ADH"/>
    <property type="match status" value="1"/>
</dbReference>